<dbReference type="Gene3D" id="3.40.1660.10">
    <property type="entry name" value="EreA-like (biosynthetic domain)"/>
    <property type="match status" value="1"/>
</dbReference>
<dbReference type="Proteomes" id="UP001498421">
    <property type="component" value="Unassembled WGS sequence"/>
</dbReference>
<evidence type="ECO:0008006" key="3">
    <source>
        <dbReference type="Google" id="ProtNLM"/>
    </source>
</evidence>
<dbReference type="InterPro" id="IPR007815">
    <property type="entry name" value="Emycin_Estase"/>
</dbReference>
<protein>
    <recommendedName>
        <fullName evidence="3">Erythromycin esterase</fullName>
    </recommendedName>
</protein>
<accession>A0ABR1HWX3</accession>
<evidence type="ECO:0000313" key="1">
    <source>
        <dbReference type="EMBL" id="KAK7425712.1"/>
    </source>
</evidence>
<sequence>MFETLVRILKHRRDSSKAIVWAHNSHVGDARATSMGWSRDELNMGHLCKETFGNRALNIGCGTNTGTVAAAKRWDSDMSVMKLNPGLPNSYEDLMHATGIKNFVLDLRKGKCGERLRQLLCKKRLERFIGVIYRPDTEKQSHYSSAVLPDQFDGYIWFDESRHVGALEVHQPPEALGKHETWPFGL</sequence>
<dbReference type="InterPro" id="IPR052036">
    <property type="entry name" value="Hydrolase/PRTase-associated"/>
</dbReference>
<dbReference type="PANTHER" id="PTHR31299:SF0">
    <property type="entry name" value="ESTERASE, PUTATIVE (AFU_ORTHOLOGUE AFUA_1G05850)-RELATED"/>
    <property type="match status" value="1"/>
</dbReference>
<dbReference type="EMBL" id="JAZAVK010000077">
    <property type="protein sequence ID" value="KAK7425712.1"/>
    <property type="molecule type" value="Genomic_DNA"/>
</dbReference>
<reference evidence="1 2" key="1">
    <citation type="journal article" date="2025" name="Microbiol. Resour. Announc.">
        <title>Draft genome sequences for Neonectria magnoliae and Neonectria punicea, canker pathogens of Liriodendron tulipifera and Acer saccharum in West Virginia.</title>
        <authorList>
            <person name="Petronek H.M."/>
            <person name="Kasson M.T."/>
            <person name="Metheny A.M."/>
            <person name="Stauder C.M."/>
            <person name="Lovett B."/>
            <person name="Lynch S.C."/>
            <person name="Garnas J.R."/>
            <person name="Kasson L.R."/>
            <person name="Stajich J.E."/>
        </authorList>
    </citation>
    <scope>NUCLEOTIDE SEQUENCE [LARGE SCALE GENOMIC DNA]</scope>
    <source>
        <strain evidence="1 2">NRRL 64651</strain>
    </source>
</reference>
<name>A0ABR1HWX3_9HYPO</name>
<gene>
    <name evidence="1" type="ORF">QQZ08_007811</name>
</gene>
<dbReference type="Pfam" id="PF05139">
    <property type="entry name" value="Erythro_esteras"/>
    <property type="match status" value="1"/>
</dbReference>
<keyword evidence="2" id="KW-1185">Reference proteome</keyword>
<evidence type="ECO:0000313" key="2">
    <source>
        <dbReference type="Proteomes" id="UP001498421"/>
    </source>
</evidence>
<dbReference type="CDD" id="cd14728">
    <property type="entry name" value="Ere-like"/>
    <property type="match status" value="1"/>
</dbReference>
<organism evidence="1 2">
    <name type="scientific">Neonectria magnoliae</name>
    <dbReference type="NCBI Taxonomy" id="2732573"/>
    <lineage>
        <taxon>Eukaryota</taxon>
        <taxon>Fungi</taxon>
        <taxon>Dikarya</taxon>
        <taxon>Ascomycota</taxon>
        <taxon>Pezizomycotina</taxon>
        <taxon>Sordariomycetes</taxon>
        <taxon>Hypocreomycetidae</taxon>
        <taxon>Hypocreales</taxon>
        <taxon>Nectriaceae</taxon>
        <taxon>Neonectria</taxon>
    </lineage>
</organism>
<dbReference type="PANTHER" id="PTHR31299">
    <property type="entry name" value="ESTERASE, PUTATIVE (AFU_ORTHOLOGUE AFUA_1G05850)-RELATED"/>
    <property type="match status" value="1"/>
</dbReference>
<comment type="caution">
    <text evidence="1">The sequence shown here is derived from an EMBL/GenBank/DDBJ whole genome shotgun (WGS) entry which is preliminary data.</text>
</comment>
<proteinExistence type="predicted"/>
<dbReference type="SUPFAM" id="SSF159501">
    <property type="entry name" value="EreA/ChaN-like"/>
    <property type="match status" value="1"/>
</dbReference>